<dbReference type="InterPro" id="IPR010998">
    <property type="entry name" value="Integrase_recombinase_N"/>
</dbReference>
<keyword evidence="2" id="KW-0238">DNA-binding</keyword>
<sequence>MGFIDKTEAGKWKAFWREPSGVQRSKTFGTEREAKSFLAQVEVAKSTGTYVSPHAGRTRFGEHAQAWMKTWNHERTTTGRDESIMRTHVLAQWSDWQLGKVDHLSVQQWITELSSRRSPATVAECKRLMSGVMRSAVRNRLIGVDPTEGVKVPRRRKTDKDEARILTRDEVRQQLLPAIVPQRHRAMVALTAFAGLRWGEVAGLCEDAVDLDRGLVRVIRTVTEVGGHTEFKPFPKSAAGRRTIPLPAWVVTELRGFMAEHPRGDRGLIFANEAGAPLRRGLFRARIWRPALVRAGLLGEVCEVGDGYEAVWMDEDGSVASEVFGKYEQAVKHVAANEAGGLRFHDLRDCYGTWLADEGVEPHKIAKVMGHEKMTTTMAFYIRRQDDYDAVRGALGDDEDGDDGTASIGAVVG</sequence>
<feature type="region of interest" description="Disordered" evidence="4">
    <location>
        <begin position="393"/>
        <end position="413"/>
    </location>
</feature>
<organism evidence="6 7">
    <name type="scientific">Nocardia brasiliensis</name>
    <dbReference type="NCBI Taxonomy" id="37326"/>
    <lineage>
        <taxon>Bacteria</taxon>
        <taxon>Bacillati</taxon>
        <taxon>Actinomycetota</taxon>
        <taxon>Actinomycetes</taxon>
        <taxon>Mycobacteriales</taxon>
        <taxon>Nocardiaceae</taxon>
        <taxon>Nocardia</taxon>
    </lineage>
</organism>
<proteinExistence type="inferred from homology"/>
<dbReference type="GO" id="GO:0006310">
    <property type="term" value="P:DNA recombination"/>
    <property type="evidence" value="ECO:0007669"/>
    <property type="project" value="UniProtKB-KW"/>
</dbReference>
<dbReference type="PANTHER" id="PTHR30349">
    <property type="entry name" value="PHAGE INTEGRASE-RELATED"/>
    <property type="match status" value="1"/>
</dbReference>
<evidence type="ECO:0000259" key="5">
    <source>
        <dbReference type="PROSITE" id="PS51898"/>
    </source>
</evidence>
<evidence type="ECO:0000256" key="4">
    <source>
        <dbReference type="SAM" id="MobiDB-lite"/>
    </source>
</evidence>
<comment type="similarity">
    <text evidence="1">Belongs to the 'phage' integrase family.</text>
</comment>
<evidence type="ECO:0000256" key="2">
    <source>
        <dbReference type="ARBA" id="ARBA00023125"/>
    </source>
</evidence>
<feature type="domain" description="Tyr recombinase" evidence="5">
    <location>
        <begin position="161"/>
        <end position="396"/>
    </location>
</feature>
<dbReference type="Gene3D" id="1.10.150.130">
    <property type="match status" value="1"/>
</dbReference>
<evidence type="ECO:0000313" key="6">
    <source>
        <dbReference type="EMBL" id="QIS00942.1"/>
    </source>
</evidence>
<dbReference type="InterPro" id="IPR013762">
    <property type="entry name" value="Integrase-like_cat_sf"/>
</dbReference>
<dbReference type="RefSeq" id="WP_167460099.1">
    <property type="nucleotide sequence ID" value="NZ_CP046171.1"/>
</dbReference>
<evidence type="ECO:0000256" key="3">
    <source>
        <dbReference type="ARBA" id="ARBA00023172"/>
    </source>
</evidence>
<dbReference type="CDD" id="cd01189">
    <property type="entry name" value="INT_ICEBs1_C_like"/>
    <property type="match status" value="1"/>
</dbReference>
<dbReference type="GO" id="GO:0015074">
    <property type="term" value="P:DNA integration"/>
    <property type="evidence" value="ECO:0007669"/>
    <property type="project" value="InterPro"/>
</dbReference>
<reference evidence="6 7" key="1">
    <citation type="journal article" date="2019" name="ACS Chem. Biol.">
        <title>Identification and Mobilization of a Cryptic Antibiotic Biosynthesis Gene Locus from a Human-Pathogenic Nocardia Isolate.</title>
        <authorList>
            <person name="Herisse M."/>
            <person name="Ishida K."/>
            <person name="Porter J.L."/>
            <person name="Howden B."/>
            <person name="Hertweck C."/>
            <person name="Stinear T.P."/>
            <person name="Pidot S.J."/>
        </authorList>
    </citation>
    <scope>NUCLEOTIDE SEQUENCE [LARGE SCALE GENOMIC DNA]</scope>
    <source>
        <strain evidence="6 7">AUSMDU00024985</strain>
    </source>
</reference>
<name>A0A6G9XJ51_NOCBR</name>
<evidence type="ECO:0000256" key="1">
    <source>
        <dbReference type="ARBA" id="ARBA00008857"/>
    </source>
</evidence>
<protein>
    <submittedName>
        <fullName evidence="6">Tyrosine-type recombinase/integrase</fullName>
    </submittedName>
</protein>
<keyword evidence="3" id="KW-0233">DNA recombination</keyword>
<gene>
    <name evidence="6" type="ORF">F5X71_00110</name>
</gene>
<accession>A0A6G9XJ51</accession>
<dbReference type="PROSITE" id="PS51898">
    <property type="entry name" value="TYR_RECOMBINASE"/>
    <property type="match status" value="1"/>
</dbReference>
<dbReference type="GO" id="GO:0003677">
    <property type="term" value="F:DNA binding"/>
    <property type="evidence" value="ECO:0007669"/>
    <property type="project" value="UniProtKB-KW"/>
</dbReference>
<dbReference type="Gene3D" id="1.10.443.10">
    <property type="entry name" value="Intergrase catalytic core"/>
    <property type="match status" value="1"/>
</dbReference>
<dbReference type="SUPFAM" id="SSF56349">
    <property type="entry name" value="DNA breaking-rejoining enzymes"/>
    <property type="match status" value="1"/>
</dbReference>
<evidence type="ECO:0000313" key="7">
    <source>
        <dbReference type="Proteomes" id="UP000501705"/>
    </source>
</evidence>
<dbReference type="PANTHER" id="PTHR30349:SF64">
    <property type="entry name" value="PROPHAGE INTEGRASE INTD-RELATED"/>
    <property type="match status" value="1"/>
</dbReference>
<dbReference type="EMBL" id="CP046171">
    <property type="protein sequence ID" value="QIS00942.1"/>
    <property type="molecule type" value="Genomic_DNA"/>
</dbReference>
<dbReference type="Pfam" id="PF00589">
    <property type="entry name" value="Phage_integrase"/>
    <property type="match status" value="1"/>
</dbReference>
<dbReference type="InterPro" id="IPR050090">
    <property type="entry name" value="Tyrosine_recombinase_XerCD"/>
</dbReference>
<dbReference type="InterPro" id="IPR002104">
    <property type="entry name" value="Integrase_catalytic"/>
</dbReference>
<dbReference type="AlphaFoldDB" id="A0A6G9XJ51"/>
<dbReference type="InterPro" id="IPR011010">
    <property type="entry name" value="DNA_brk_join_enz"/>
</dbReference>
<dbReference type="Proteomes" id="UP000501705">
    <property type="component" value="Chromosome"/>
</dbReference>